<name>A0AAD6TPA0_9AGAR</name>
<proteinExistence type="predicted"/>
<protein>
    <submittedName>
        <fullName evidence="1">Uncharacterized protein</fullName>
    </submittedName>
</protein>
<keyword evidence="2" id="KW-1185">Reference proteome</keyword>
<sequence length="229" mass="25505">MLHDRTFKADGSSSELVAGLAKILQPDENDLKHQLKPLTGLEEAKFLGKGKQIPDSIYTALLAYLHSLGQVNWCAHKQHLPHLAHELVLPPAGLSPSEIKLEGRTFSCRQSHEGNSGIQFKSPSDLSIHLTGHIDTIWQIPLQGKVQTFFVVQKHTPIPLYLLRDTPYPSMPEFATTVVDATPSGQFIIIEAEHILTHLTVLKRPQGTYGINTRSLLTICWSLNRGRRS</sequence>
<dbReference type="AlphaFoldDB" id="A0AAD6TPA0"/>
<dbReference type="Proteomes" id="UP001222325">
    <property type="component" value="Unassembled WGS sequence"/>
</dbReference>
<reference evidence="1" key="1">
    <citation type="submission" date="2023-03" db="EMBL/GenBank/DDBJ databases">
        <title>Massive genome expansion in bonnet fungi (Mycena s.s.) driven by repeated elements and novel gene families across ecological guilds.</title>
        <authorList>
            <consortium name="Lawrence Berkeley National Laboratory"/>
            <person name="Harder C.B."/>
            <person name="Miyauchi S."/>
            <person name="Viragh M."/>
            <person name="Kuo A."/>
            <person name="Thoen E."/>
            <person name="Andreopoulos B."/>
            <person name="Lu D."/>
            <person name="Skrede I."/>
            <person name="Drula E."/>
            <person name="Henrissat B."/>
            <person name="Morin E."/>
            <person name="Kohler A."/>
            <person name="Barry K."/>
            <person name="LaButti K."/>
            <person name="Morin E."/>
            <person name="Salamov A."/>
            <person name="Lipzen A."/>
            <person name="Mereny Z."/>
            <person name="Hegedus B."/>
            <person name="Baldrian P."/>
            <person name="Stursova M."/>
            <person name="Weitz H."/>
            <person name="Taylor A."/>
            <person name="Grigoriev I.V."/>
            <person name="Nagy L.G."/>
            <person name="Martin F."/>
            <person name="Kauserud H."/>
        </authorList>
    </citation>
    <scope>NUCLEOTIDE SEQUENCE</scope>
    <source>
        <strain evidence="1">CBHHK173m</strain>
    </source>
</reference>
<evidence type="ECO:0000313" key="2">
    <source>
        <dbReference type="Proteomes" id="UP001222325"/>
    </source>
</evidence>
<organism evidence="1 2">
    <name type="scientific">Mycena belliarum</name>
    <dbReference type="NCBI Taxonomy" id="1033014"/>
    <lineage>
        <taxon>Eukaryota</taxon>
        <taxon>Fungi</taxon>
        <taxon>Dikarya</taxon>
        <taxon>Basidiomycota</taxon>
        <taxon>Agaricomycotina</taxon>
        <taxon>Agaricomycetes</taxon>
        <taxon>Agaricomycetidae</taxon>
        <taxon>Agaricales</taxon>
        <taxon>Marasmiineae</taxon>
        <taxon>Mycenaceae</taxon>
        <taxon>Mycena</taxon>
    </lineage>
</organism>
<gene>
    <name evidence="1" type="ORF">B0H15DRAFT_792751</name>
</gene>
<dbReference type="EMBL" id="JARJCN010000112">
    <property type="protein sequence ID" value="KAJ7073517.1"/>
    <property type="molecule type" value="Genomic_DNA"/>
</dbReference>
<evidence type="ECO:0000313" key="1">
    <source>
        <dbReference type="EMBL" id="KAJ7073517.1"/>
    </source>
</evidence>
<accession>A0AAD6TPA0</accession>
<comment type="caution">
    <text evidence="1">The sequence shown here is derived from an EMBL/GenBank/DDBJ whole genome shotgun (WGS) entry which is preliminary data.</text>
</comment>